<dbReference type="EMBL" id="JBHUCM010000024">
    <property type="protein sequence ID" value="MFD1541107.1"/>
    <property type="molecule type" value="Genomic_DNA"/>
</dbReference>
<evidence type="ECO:0000313" key="1">
    <source>
        <dbReference type="EMBL" id="MFD1541107.1"/>
    </source>
</evidence>
<dbReference type="Gene3D" id="3.20.20.150">
    <property type="entry name" value="Divalent-metal-dependent TIM barrel enzymes"/>
    <property type="match status" value="1"/>
</dbReference>
<organism evidence="1 2">
    <name type="scientific">Nonomuraea guangzhouensis</name>
    <dbReference type="NCBI Taxonomy" id="1291555"/>
    <lineage>
        <taxon>Bacteria</taxon>
        <taxon>Bacillati</taxon>
        <taxon>Actinomycetota</taxon>
        <taxon>Actinomycetes</taxon>
        <taxon>Streptosporangiales</taxon>
        <taxon>Streptosporangiaceae</taxon>
        <taxon>Nonomuraea</taxon>
    </lineage>
</organism>
<evidence type="ECO:0008006" key="3">
    <source>
        <dbReference type="Google" id="ProtNLM"/>
    </source>
</evidence>
<keyword evidence="2" id="KW-1185">Reference proteome</keyword>
<dbReference type="InterPro" id="IPR036237">
    <property type="entry name" value="Xyl_isomerase-like_sf"/>
</dbReference>
<accession>A0ABW4GEF4</accession>
<dbReference type="RefSeq" id="WP_378622991.1">
    <property type="nucleotide sequence ID" value="NZ_JBHUCM010000024.1"/>
</dbReference>
<proteinExistence type="predicted"/>
<gene>
    <name evidence="1" type="ORF">ACFSJ0_28915</name>
</gene>
<protein>
    <recommendedName>
        <fullName evidence="3">Sugar phosphate isomerase/epimerase</fullName>
    </recommendedName>
</protein>
<sequence>MSTTLKHRTAINPLPWILGDGGYRFDRSILQEAMTALSQVGFTHLTIELPPDMTPAEYGALLSEHSLAAAPGYFSAPFHDRQRHAQAVEDIKRHAHAHLELGADSAFIAADLIPDRIAHPAIGLAPDADRTLVIAEGLAAGARGAPPR</sequence>
<comment type="caution">
    <text evidence="1">The sequence shown here is derived from an EMBL/GenBank/DDBJ whole genome shotgun (WGS) entry which is preliminary data.</text>
</comment>
<reference evidence="2" key="1">
    <citation type="journal article" date="2019" name="Int. J. Syst. Evol. Microbiol.">
        <title>The Global Catalogue of Microorganisms (GCM) 10K type strain sequencing project: providing services to taxonomists for standard genome sequencing and annotation.</title>
        <authorList>
            <consortium name="The Broad Institute Genomics Platform"/>
            <consortium name="The Broad Institute Genome Sequencing Center for Infectious Disease"/>
            <person name="Wu L."/>
            <person name="Ma J."/>
        </authorList>
    </citation>
    <scope>NUCLEOTIDE SEQUENCE [LARGE SCALE GENOMIC DNA]</scope>
    <source>
        <strain evidence="2">CGMCC 1.15399</strain>
    </source>
</reference>
<evidence type="ECO:0000313" key="2">
    <source>
        <dbReference type="Proteomes" id="UP001597097"/>
    </source>
</evidence>
<feature type="non-terminal residue" evidence="1">
    <location>
        <position position="148"/>
    </location>
</feature>
<dbReference type="SUPFAM" id="SSF51658">
    <property type="entry name" value="Xylose isomerase-like"/>
    <property type="match status" value="1"/>
</dbReference>
<name>A0ABW4GEF4_9ACTN</name>
<dbReference type="Proteomes" id="UP001597097">
    <property type="component" value="Unassembled WGS sequence"/>
</dbReference>